<accession>A0A5E4TQS9</accession>
<dbReference type="InterPro" id="IPR023198">
    <property type="entry name" value="PGP-like_dom2"/>
</dbReference>
<reference evidence="11 12" key="1">
    <citation type="submission" date="2019-08" db="EMBL/GenBank/DDBJ databases">
        <authorList>
            <person name="Peeters C."/>
        </authorList>
    </citation>
    <scope>NUCLEOTIDE SEQUENCE [LARGE SCALE GENOMIC DNA]</scope>
    <source>
        <strain evidence="11 12">LMG 31114</strain>
    </source>
</reference>
<sequence length="249" mass="25725">MPDMFEPPARTTLAANADNIGDSASRLLGGDVRAVLFDLDGTLADTAPDLVAAVNKVRTDRGLPPGPYEALRLQASHGARGLIGSAFGVTPDDAAFPALRDAFLANYEAALCVQSRLFDGVPELLAALTENGIPWGIVTNKAAWLTNPLVKLIGLSETAACVVSGDTTPHSKPHPAPLLYAAECIGIAPAHIVYVGDDLRDIQAGKAAGMATIAAAYGYCGDTLAPAEWQADAVVERAGAIAPLVMSRA</sequence>
<dbReference type="NCBIfam" id="TIGR01549">
    <property type="entry name" value="HAD-SF-IA-v1"/>
    <property type="match status" value="1"/>
</dbReference>
<evidence type="ECO:0000256" key="2">
    <source>
        <dbReference type="ARBA" id="ARBA00004818"/>
    </source>
</evidence>
<comment type="function">
    <text evidence="10">Specifically catalyzes the dephosphorylation of 2-phosphoglycolate. Is involved in the dissimilation of the intracellular 2-phosphoglycolate formed during the DNA repair of 3'-phosphoglycolate ends, a major class of DNA lesions induced by oxidative stress.</text>
</comment>
<dbReference type="GO" id="GO:0006281">
    <property type="term" value="P:DNA repair"/>
    <property type="evidence" value="ECO:0007669"/>
    <property type="project" value="TreeGrafter"/>
</dbReference>
<keyword evidence="7 11" id="KW-0378">Hydrolase</keyword>
<evidence type="ECO:0000256" key="1">
    <source>
        <dbReference type="ARBA" id="ARBA00000830"/>
    </source>
</evidence>
<dbReference type="InterPro" id="IPR036412">
    <property type="entry name" value="HAD-like_sf"/>
</dbReference>
<comment type="catalytic activity">
    <reaction evidence="1">
        <text>2-phosphoglycolate + H2O = glycolate + phosphate</text>
        <dbReference type="Rhea" id="RHEA:14369"/>
        <dbReference type="ChEBI" id="CHEBI:15377"/>
        <dbReference type="ChEBI" id="CHEBI:29805"/>
        <dbReference type="ChEBI" id="CHEBI:43474"/>
        <dbReference type="ChEBI" id="CHEBI:58033"/>
        <dbReference type="EC" id="3.1.3.18"/>
    </reaction>
</comment>
<dbReference type="SFLD" id="SFLDG01129">
    <property type="entry name" value="C1.5:_HAD__Beta-PGM__Phosphata"/>
    <property type="match status" value="1"/>
</dbReference>
<dbReference type="SFLD" id="SFLDG01135">
    <property type="entry name" value="C1.5.6:_HAD__Beta-PGM__Phospha"/>
    <property type="match status" value="1"/>
</dbReference>
<proteinExistence type="predicted"/>
<dbReference type="GO" id="GO:0008967">
    <property type="term" value="F:phosphoglycolate phosphatase activity"/>
    <property type="evidence" value="ECO:0007669"/>
    <property type="project" value="UniProtKB-EC"/>
</dbReference>
<dbReference type="GO" id="GO:0046872">
    <property type="term" value="F:metal ion binding"/>
    <property type="evidence" value="ECO:0007669"/>
    <property type="project" value="UniProtKB-KW"/>
</dbReference>
<evidence type="ECO:0000313" key="12">
    <source>
        <dbReference type="Proteomes" id="UP000366945"/>
    </source>
</evidence>
<dbReference type="SUPFAM" id="SSF56784">
    <property type="entry name" value="HAD-like"/>
    <property type="match status" value="1"/>
</dbReference>
<dbReference type="AlphaFoldDB" id="A0A5E4TQS9"/>
<name>A0A5E4TQS9_9BURK</name>
<gene>
    <name evidence="11" type="primary">gph_1</name>
    <name evidence="11" type="ORF">PPN31114_01625</name>
</gene>
<dbReference type="InterPro" id="IPR041492">
    <property type="entry name" value="HAD_2"/>
</dbReference>
<dbReference type="PANTHER" id="PTHR43434">
    <property type="entry name" value="PHOSPHOGLYCOLATE PHOSPHATASE"/>
    <property type="match status" value="1"/>
</dbReference>
<evidence type="ECO:0000256" key="7">
    <source>
        <dbReference type="ARBA" id="ARBA00022801"/>
    </source>
</evidence>
<evidence type="ECO:0000256" key="8">
    <source>
        <dbReference type="ARBA" id="ARBA00022842"/>
    </source>
</evidence>
<comment type="pathway">
    <text evidence="2">Organic acid metabolism; glycolate biosynthesis; glycolate from 2-phosphoglycolate: step 1/1.</text>
</comment>
<dbReference type="NCBIfam" id="TIGR01509">
    <property type="entry name" value="HAD-SF-IA-v3"/>
    <property type="match status" value="1"/>
</dbReference>
<keyword evidence="8" id="KW-0460">Magnesium</keyword>
<dbReference type="EC" id="3.1.3.18" evidence="4"/>
<dbReference type="FunFam" id="3.40.50.1000:FF:000022">
    <property type="entry name" value="Phosphoglycolate phosphatase"/>
    <property type="match status" value="1"/>
</dbReference>
<dbReference type="SFLD" id="SFLDS00003">
    <property type="entry name" value="Haloacid_Dehalogenase"/>
    <property type="match status" value="1"/>
</dbReference>
<dbReference type="Gene3D" id="1.10.150.240">
    <property type="entry name" value="Putative phosphatase, domain 2"/>
    <property type="match status" value="1"/>
</dbReference>
<dbReference type="InterPro" id="IPR050155">
    <property type="entry name" value="HAD-like_hydrolase_sf"/>
</dbReference>
<dbReference type="InterPro" id="IPR006439">
    <property type="entry name" value="HAD-SF_hydro_IA"/>
</dbReference>
<dbReference type="PANTHER" id="PTHR43434:SF23">
    <property type="entry name" value="PHOSPHOGLYCOLATE PHOSPHATASE"/>
    <property type="match status" value="1"/>
</dbReference>
<evidence type="ECO:0000256" key="10">
    <source>
        <dbReference type="ARBA" id="ARBA00059247"/>
    </source>
</evidence>
<evidence type="ECO:0000256" key="5">
    <source>
        <dbReference type="ARBA" id="ARBA00022567"/>
    </source>
</evidence>
<keyword evidence="12" id="KW-1185">Reference proteome</keyword>
<keyword evidence="6" id="KW-0479">Metal-binding</keyword>
<keyword evidence="5" id="KW-0113">Calvin cycle</keyword>
<dbReference type="Proteomes" id="UP000366945">
    <property type="component" value="Unassembled WGS sequence"/>
</dbReference>
<protein>
    <recommendedName>
        <fullName evidence="4">phosphoglycolate phosphatase</fullName>
        <ecNumber evidence="4">3.1.3.18</ecNumber>
    </recommendedName>
</protein>
<dbReference type="EMBL" id="CABPSK010000001">
    <property type="protein sequence ID" value="VVD90326.1"/>
    <property type="molecule type" value="Genomic_DNA"/>
</dbReference>
<keyword evidence="9" id="KW-0119">Carbohydrate metabolism</keyword>
<organism evidence="11 12">
    <name type="scientific">Pandoraea pneumonica</name>
    <dbReference type="NCBI Taxonomy" id="2508299"/>
    <lineage>
        <taxon>Bacteria</taxon>
        <taxon>Pseudomonadati</taxon>
        <taxon>Pseudomonadota</taxon>
        <taxon>Betaproteobacteria</taxon>
        <taxon>Burkholderiales</taxon>
        <taxon>Burkholderiaceae</taxon>
        <taxon>Pandoraea</taxon>
    </lineage>
</organism>
<dbReference type="Gene3D" id="3.40.50.1000">
    <property type="entry name" value="HAD superfamily/HAD-like"/>
    <property type="match status" value="1"/>
</dbReference>
<evidence type="ECO:0000256" key="6">
    <source>
        <dbReference type="ARBA" id="ARBA00022723"/>
    </source>
</evidence>
<evidence type="ECO:0000256" key="4">
    <source>
        <dbReference type="ARBA" id="ARBA00013078"/>
    </source>
</evidence>
<evidence type="ECO:0000256" key="3">
    <source>
        <dbReference type="ARBA" id="ARBA00011233"/>
    </source>
</evidence>
<dbReference type="InterPro" id="IPR023214">
    <property type="entry name" value="HAD_sf"/>
</dbReference>
<evidence type="ECO:0000256" key="9">
    <source>
        <dbReference type="ARBA" id="ARBA00023277"/>
    </source>
</evidence>
<dbReference type="Pfam" id="PF13419">
    <property type="entry name" value="HAD_2"/>
    <property type="match status" value="1"/>
</dbReference>
<comment type="subunit">
    <text evidence="3">Homotrimer.</text>
</comment>
<evidence type="ECO:0000313" key="11">
    <source>
        <dbReference type="EMBL" id="VVD90326.1"/>
    </source>
</evidence>
<dbReference type="PRINTS" id="PR00413">
    <property type="entry name" value="HADHALOGNASE"/>
</dbReference>
<dbReference type="GO" id="GO:0019253">
    <property type="term" value="P:reductive pentose-phosphate cycle"/>
    <property type="evidence" value="ECO:0007669"/>
    <property type="project" value="UniProtKB-KW"/>
</dbReference>
<dbReference type="GO" id="GO:0005829">
    <property type="term" value="C:cytosol"/>
    <property type="evidence" value="ECO:0007669"/>
    <property type="project" value="TreeGrafter"/>
</dbReference>